<dbReference type="GO" id="GO:0000978">
    <property type="term" value="F:RNA polymerase II cis-regulatory region sequence-specific DNA binding"/>
    <property type="evidence" value="ECO:0007669"/>
    <property type="project" value="TreeGrafter"/>
</dbReference>
<keyword evidence="1" id="KW-0479">Metal-binding</keyword>
<feature type="compositionally biased region" description="Polar residues" evidence="5">
    <location>
        <begin position="268"/>
        <end position="284"/>
    </location>
</feature>
<evidence type="ECO:0000256" key="3">
    <source>
        <dbReference type="ARBA" id="ARBA00022833"/>
    </source>
</evidence>
<dbReference type="OrthoDB" id="8117402at2759"/>
<dbReference type="InterPro" id="IPR036236">
    <property type="entry name" value="Znf_C2H2_sf"/>
</dbReference>
<dbReference type="EMBL" id="SGPM01000393">
    <property type="protein sequence ID" value="THH23106.1"/>
    <property type="molecule type" value="Genomic_DNA"/>
</dbReference>
<comment type="caution">
    <text evidence="7">The sequence shown here is derived from an EMBL/GenBank/DDBJ whole genome shotgun (WGS) entry which is preliminary data.</text>
</comment>
<dbReference type="GO" id="GO:0000981">
    <property type="term" value="F:DNA-binding transcription factor activity, RNA polymerase II-specific"/>
    <property type="evidence" value="ECO:0007669"/>
    <property type="project" value="TreeGrafter"/>
</dbReference>
<feature type="region of interest" description="Disordered" evidence="5">
    <location>
        <begin position="158"/>
        <end position="217"/>
    </location>
</feature>
<name>A0A4S4MCA2_9APHY</name>
<feature type="region of interest" description="Disordered" evidence="5">
    <location>
        <begin position="261"/>
        <end position="284"/>
    </location>
</feature>
<evidence type="ECO:0000256" key="1">
    <source>
        <dbReference type="ARBA" id="ARBA00022723"/>
    </source>
</evidence>
<dbReference type="SUPFAM" id="SSF57667">
    <property type="entry name" value="beta-beta-alpha zinc fingers"/>
    <property type="match status" value="1"/>
</dbReference>
<keyword evidence="8" id="KW-1185">Reference proteome</keyword>
<dbReference type="Proteomes" id="UP000308730">
    <property type="component" value="Unassembled WGS sequence"/>
</dbReference>
<evidence type="ECO:0000313" key="7">
    <source>
        <dbReference type="EMBL" id="THH23106.1"/>
    </source>
</evidence>
<sequence>MSDFTSFLSDPTYDSYAAADYSKQSYPSHIDAFESDIDSLAIDPSLEFTNLDAFDNTELLYYIRGDTPTTGAPSAFTLSTASDSPSSDSFSSYHTVAPSSLYSGHSFAEELDAVDTDMVRLGLTSESTYSAGMQYDSDTSSPGLSFAPGPAYGTVSEYGGPIRSRQPSSTMSEYYPHPSEYSRGFMPQPTVSPASTNSALGSPNYGQGQEENDSKKKHICPTCRRAFARQFNLKTHQQTHDPNRSKPFACKHSGCGRAFSRKHDLTRHQTSLHRTGAQLSEQPTGVANARSRCDQCGKSVEAGKALDCDCDDEK</sequence>
<keyword evidence="3" id="KW-0862">Zinc</keyword>
<protein>
    <recommendedName>
        <fullName evidence="6">C2H2-type domain-containing protein</fullName>
    </recommendedName>
</protein>
<dbReference type="PANTHER" id="PTHR23235">
    <property type="entry name" value="KRUEPPEL-LIKE TRANSCRIPTION FACTOR"/>
    <property type="match status" value="1"/>
</dbReference>
<dbReference type="PROSITE" id="PS00028">
    <property type="entry name" value="ZINC_FINGER_C2H2_1"/>
    <property type="match status" value="2"/>
</dbReference>
<organism evidence="7 8">
    <name type="scientific">Antrodiella citrinella</name>
    <dbReference type="NCBI Taxonomy" id="2447956"/>
    <lineage>
        <taxon>Eukaryota</taxon>
        <taxon>Fungi</taxon>
        <taxon>Dikarya</taxon>
        <taxon>Basidiomycota</taxon>
        <taxon>Agaricomycotina</taxon>
        <taxon>Agaricomycetes</taxon>
        <taxon>Polyporales</taxon>
        <taxon>Steccherinaceae</taxon>
        <taxon>Antrodiella</taxon>
    </lineage>
</organism>
<feature type="domain" description="C2H2-type" evidence="6">
    <location>
        <begin position="248"/>
        <end position="273"/>
    </location>
</feature>
<dbReference type="InterPro" id="IPR013087">
    <property type="entry name" value="Znf_C2H2_type"/>
</dbReference>
<dbReference type="Gene3D" id="3.30.160.60">
    <property type="entry name" value="Classic Zinc Finger"/>
    <property type="match status" value="2"/>
</dbReference>
<evidence type="ECO:0000256" key="4">
    <source>
        <dbReference type="PROSITE-ProRule" id="PRU00042"/>
    </source>
</evidence>
<keyword evidence="2 4" id="KW-0863">Zinc-finger</keyword>
<feature type="compositionally biased region" description="Polar residues" evidence="5">
    <location>
        <begin position="189"/>
        <end position="209"/>
    </location>
</feature>
<reference evidence="7 8" key="1">
    <citation type="submission" date="2019-02" db="EMBL/GenBank/DDBJ databases">
        <title>Genome sequencing of the rare red list fungi Antrodiella citrinella (Flaviporus citrinellus).</title>
        <authorList>
            <person name="Buettner E."/>
            <person name="Kellner H."/>
        </authorList>
    </citation>
    <scope>NUCLEOTIDE SEQUENCE [LARGE SCALE GENOMIC DNA]</scope>
    <source>
        <strain evidence="7 8">DSM 108506</strain>
    </source>
</reference>
<dbReference type="GO" id="GO:0008270">
    <property type="term" value="F:zinc ion binding"/>
    <property type="evidence" value="ECO:0007669"/>
    <property type="project" value="UniProtKB-KW"/>
</dbReference>
<feature type="domain" description="C2H2-type" evidence="6">
    <location>
        <begin position="218"/>
        <end position="245"/>
    </location>
</feature>
<proteinExistence type="predicted"/>
<accession>A0A4S4MCA2</accession>
<dbReference type="PROSITE" id="PS50157">
    <property type="entry name" value="ZINC_FINGER_C2H2_2"/>
    <property type="match status" value="2"/>
</dbReference>
<gene>
    <name evidence="7" type="ORF">EUX98_g8071</name>
</gene>
<evidence type="ECO:0000259" key="6">
    <source>
        <dbReference type="PROSITE" id="PS50157"/>
    </source>
</evidence>
<evidence type="ECO:0000313" key="8">
    <source>
        <dbReference type="Proteomes" id="UP000308730"/>
    </source>
</evidence>
<evidence type="ECO:0000256" key="5">
    <source>
        <dbReference type="SAM" id="MobiDB-lite"/>
    </source>
</evidence>
<dbReference type="AlphaFoldDB" id="A0A4S4MCA2"/>
<dbReference type="Pfam" id="PF00096">
    <property type="entry name" value="zf-C2H2"/>
    <property type="match status" value="2"/>
</dbReference>
<dbReference type="PANTHER" id="PTHR23235:SF120">
    <property type="entry name" value="KRUPPEL-LIKE FACTOR 15"/>
    <property type="match status" value="1"/>
</dbReference>
<dbReference type="SMART" id="SM00355">
    <property type="entry name" value="ZnF_C2H2"/>
    <property type="match status" value="2"/>
</dbReference>
<evidence type="ECO:0000256" key="2">
    <source>
        <dbReference type="ARBA" id="ARBA00022771"/>
    </source>
</evidence>